<evidence type="ECO:0000256" key="1">
    <source>
        <dbReference type="SAM" id="Phobius"/>
    </source>
</evidence>
<gene>
    <name evidence="2" type="ORF">UW60_C0036G0006</name>
</gene>
<keyword evidence="1" id="KW-0472">Membrane</keyword>
<proteinExistence type="predicted"/>
<evidence type="ECO:0000313" key="2">
    <source>
        <dbReference type="EMBL" id="KKT65748.1"/>
    </source>
</evidence>
<keyword evidence="1" id="KW-1133">Transmembrane helix</keyword>
<keyword evidence="1" id="KW-0812">Transmembrane</keyword>
<dbReference type="AlphaFoldDB" id="A0A0G1J341"/>
<reference evidence="2 3" key="1">
    <citation type="journal article" date="2015" name="Nature">
        <title>rRNA introns, odd ribosomes, and small enigmatic genomes across a large radiation of phyla.</title>
        <authorList>
            <person name="Brown C.T."/>
            <person name="Hug L.A."/>
            <person name="Thomas B.C."/>
            <person name="Sharon I."/>
            <person name="Castelle C.J."/>
            <person name="Singh A."/>
            <person name="Wilkins M.J."/>
            <person name="Williams K.H."/>
            <person name="Banfield J.F."/>
        </authorList>
    </citation>
    <scope>NUCLEOTIDE SEQUENCE [LARGE SCALE GENOMIC DNA]</scope>
</reference>
<name>A0A0G1J341_9BACT</name>
<organism evidence="2 3">
    <name type="scientific">Candidatus Woesebacteria bacterium GW2011_GWA2_44_33</name>
    <dbReference type="NCBI Taxonomy" id="1618564"/>
    <lineage>
        <taxon>Bacteria</taxon>
        <taxon>Candidatus Woeseibacteriota</taxon>
    </lineage>
</organism>
<accession>A0A0G1J341</accession>
<feature type="transmembrane region" description="Helical" evidence="1">
    <location>
        <begin position="53"/>
        <end position="74"/>
    </location>
</feature>
<sequence>MKLKNVIKSAFEQQEQKDTMHIKTLEKQILSKVHEEEDLDQEVKAYFPQRKSFWANSVLYVFAALLIFVLFFGISTKSPAFAKGSILDALISLKNQLQQELTQLLSNDPSYRDKSTQKYKQAQQEWCSVSARAPEEQEKAVAAIRDFLDRPDANVKYDCVIRNPKNQSEPVLETYNVDFDQFVIDIKTNRVIEMFFREETNWGENKDGSRWFSPRKQYDYTPRYTQAEAEQLARDFIKNHEKAIGKIDLDKLTLETGVKDENSEVTYFFIWKGEPKEDYIPQLDITFTQGGELVRYSNKLSH</sequence>
<comment type="caution">
    <text evidence="2">The sequence shown here is derived from an EMBL/GenBank/DDBJ whole genome shotgun (WGS) entry which is preliminary data.</text>
</comment>
<evidence type="ECO:0000313" key="3">
    <source>
        <dbReference type="Proteomes" id="UP000034826"/>
    </source>
</evidence>
<dbReference type="EMBL" id="LCIY01000036">
    <property type="protein sequence ID" value="KKT65748.1"/>
    <property type="molecule type" value="Genomic_DNA"/>
</dbReference>
<dbReference type="Proteomes" id="UP000034826">
    <property type="component" value="Unassembled WGS sequence"/>
</dbReference>
<protein>
    <submittedName>
        <fullName evidence="2">Uncharacterized protein</fullName>
    </submittedName>
</protein>